<dbReference type="Pfam" id="PF19263">
    <property type="entry name" value="DUF5906"/>
    <property type="match status" value="1"/>
</dbReference>
<dbReference type="Proteomes" id="UP001576774">
    <property type="component" value="Unassembled WGS sequence"/>
</dbReference>
<dbReference type="Gene3D" id="3.40.50.300">
    <property type="entry name" value="P-loop containing nucleotide triphosphate hydrolases"/>
    <property type="match status" value="1"/>
</dbReference>
<evidence type="ECO:0000313" key="4">
    <source>
        <dbReference type="Proteomes" id="UP001576774"/>
    </source>
</evidence>
<evidence type="ECO:0000313" key="3">
    <source>
        <dbReference type="EMBL" id="MFB2876883.1"/>
    </source>
</evidence>
<sequence length="611" mass="68725">MPKKTSPGQDKGKTGYSNMSNQDYNATHEEETVSISLHSYAEVMGILIADLDYKGFQLIASPLGEFCGYEVYTKSKLSIPGIKPDDNFWYWKRVDPTNTGERLKFIAAVRSAIEGHLEEASKEEARYWKEVWSCFADKSADVTSKVFIHSRTEASTYYRNKRSALLGTSGGFKFVPKVEWFPVQLQNYDARDLLTLLPDAEAKQLMLLLGRLMAGANGTEAVEGVIEHTFRSMALIVGNTAGMGKSTFLGYISSALVQLGYATNWINTNDTRFGWGEVATTDLAIVDDLTEEVQKRLIRDVRIKSIVSNNYLKVEEKGIAAVSVRATSVVLGCTNLSNYSHYIGMDSGSISRLNQLDTFSKTDLAAKYPHVPDARIKPFWEAKAEEMRVSESVLAMYLLRRSLDLFLDVTGYDVTSAMLVKDRSKDRLEEVNNELRKQFRIDINISHAEELTRVAAHLAALVIADSRQSDRTELEQGLKALEYCPELLLTVAELFIDQAKMPDELKGLALSQMSLAVRKYLKAQISDLRQLAITKTFEEAFAIIIKHFKSTKGFGYPVASSHYQNLWQAEKRQVVELVTEYEKLLENGFKLPKAVRNAMDSMRSLLTEMTE</sequence>
<keyword evidence="4" id="KW-1185">Reference proteome</keyword>
<dbReference type="EMBL" id="JBHFNQ010000064">
    <property type="protein sequence ID" value="MFB2876883.1"/>
    <property type="molecule type" value="Genomic_DNA"/>
</dbReference>
<dbReference type="InterPro" id="IPR045455">
    <property type="entry name" value="NrS-1_pol-like_helicase"/>
</dbReference>
<reference evidence="3 4" key="1">
    <citation type="submission" date="2024-09" db="EMBL/GenBank/DDBJ databases">
        <title>Floridaenema gen nov. (Aerosakkonemataceae, Aerosakkonematales ord. nov., Cyanobacteria) from benthic tropical and subtropical fresh waters, with the description of four new species.</title>
        <authorList>
            <person name="Moretto J.A."/>
            <person name="Berthold D.E."/>
            <person name="Lefler F.W."/>
            <person name="Huang I.-S."/>
            <person name="Laughinghouse H. IV."/>
        </authorList>
    </citation>
    <scope>NUCLEOTIDE SEQUENCE [LARGE SCALE GENOMIC DNA]</scope>
    <source>
        <strain evidence="3 4">BLCC-F46</strain>
    </source>
</reference>
<feature type="domain" description="NrS-1 polymerase-like helicase" evidence="2">
    <location>
        <begin position="237"/>
        <end position="335"/>
    </location>
</feature>
<evidence type="ECO:0000259" key="2">
    <source>
        <dbReference type="Pfam" id="PF19263"/>
    </source>
</evidence>
<accession>A0ABV4X3U7</accession>
<comment type="caution">
    <text evidence="3">The sequence shown here is derived from an EMBL/GenBank/DDBJ whole genome shotgun (WGS) entry which is preliminary data.</text>
</comment>
<gene>
    <name evidence="3" type="ORF">ACE1CC_08305</name>
</gene>
<name>A0ABV4X3U7_9CYAN</name>
<protein>
    <submittedName>
        <fullName evidence="3">Primase-helicase family protein</fullName>
    </submittedName>
</protein>
<proteinExistence type="predicted"/>
<dbReference type="RefSeq" id="WP_413270001.1">
    <property type="nucleotide sequence ID" value="NZ_JBHFNQ010000064.1"/>
</dbReference>
<dbReference type="InterPro" id="IPR027417">
    <property type="entry name" value="P-loop_NTPase"/>
</dbReference>
<feature type="region of interest" description="Disordered" evidence="1">
    <location>
        <begin position="1"/>
        <end position="22"/>
    </location>
</feature>
<organism evidence="3 4">
    <name type="scientific">Floridaenema aerugineum BLCC-F46</name>
    <dbReference type="NCBI Taxonomy" id="3153654"/>
    <lineage>
        <taxon>Bacteria</taxon>
        <taxon>Bacillati</taxon>
        <taxon>Cyanobacteriota</taxon>
        <taxon>Cyanophyceae</taxon>
        <taxon>Oscillatoriophycideae</taxon>
        <taxon>Aerosakkonematales</taxon>
        <taxon>Aerosakkonemataceae</taxon>
        <taxon>Floridanema</taxon>
        <taxon>Floridanema aerugineum</taxon>
    </lineage>
</organism>
<evidence type="ECO:0000256" key="1">
    <source>
        <dbReference type="SAM" id="MobiDB-lite"/>
    </source>
</evidence>